<dbReference type="InterPro" id="IPR050077">
    <property type="entry name" value="LexA_repressor"/>
</dbReference>
<dbReference type="OrthoDB" id="2187688at2"/>
<gene>
    <name evidence="2" type="ORF">SAMN05660472_02820</name>
</gene>
<dbReference type="PANTHER" id="PTHR33516:SF2">
    <property type="entry name" value="LEXA REPRESSOR-RELATED"/>
    <property type="match status" value="1"/>
</dbReference>
<dbReference type="EMBL" id="FNFP01000010">
    <property type="protein sequence ID" value="SDL21182.1"/>
    <property type="molecule type" value="Genomic_DNA"/>
</dbReference>
<dbReference type="PANTHER" id="PTHR33516">
    <property type="entry name" value="LEXA REPRESSOR"/>
    <property type="match status" value="1"/>
</dbReference>
<accession>A0A1G9I7V5</accession>
<protein>
    <submittedName>
        <fullName evidence="2">LexA DNA binding domain-containing protein</fullName>
    </submittedName>
</protein>
<keyword evidence="3" id="KW-1185">Reference proteome</keyword>
<sequence>MISNKQLQILKAISEYIKANEISPTIREICKLVNLKSTATVSSHLVTLQKLGYIEKIQASPRAIRLTDDGKQTIAYQS</sequence>
<proteinExistence type="predicted"/>
<dbReference type="SUPFAM" id="SSF46785">
    <property type="entry name" value="Winged helix' DNA-binding domain"/>
    <property type="match status" value="1"/>
</dbReference>
<dbReference type="STRING" id="393762.SAMN05660472_02820"/>
<feature type="domain" description="LexA repressor DNA-binding" evidence="1">
    <location>
        <begin position="3"/>
        <end position="63"/>
    </location>
</feature>
<dbReference type="RefSeq" id="WP_090554753.1">
    <property type="nucleotide sequence ID" value="NZ_FNFP01000010.1"/>
</dbReference>
<dbReference type="GO" id="GO:0004252">
    <property type="term" value="F:serine-type endopeptidase activity"/>
    <property type="evidence" value="ECO:0007669"/>
    <property type="project" value="InterPro"/>
</dbReference>
<name>A0A1G9I7V5_9FIRM</name>
<evidence type="ECO:0000313" key="3">
    <source>
        <dbReference type="Proteomes" id="UP000198718"/>
    </source>
</evidence>
<dbReference type="Gene3D" id="1.10.10.10">
    <property type="entry name" value="Winged helix-like DNA-binding domain superfamily/Winged helix DNA-binding domain"/>
    <property type="match status" value="1"/>
</dbReference>
<organism evidence="2 3">
    <name type="scientific">Natronincola ferrireducens</name>
    <dbReference type="NCBI Taxonomy" id="393762"/>
    <lineage>
        <taxon>Bacteria</taxon>
        <taxon>Bacillati</taxon>
        <taxon>Bacillota</taxon>
        <taxon>Clostridia</taxon>
        <taxon>Peptostreptococcales</taxon>
        <taxon>Natronincolaceae</taxon>
        <taxon>Natronincola</taxon>
    </lineage>
</organism>
<dbReference type="AlphaFoldDB" id="A0A1G9I7V5"/>
<evidence type="ECO:0000259" key="1">
    <source>
        <dbReference type="Pfam" id="PF01726"/>
    </source>
</evidence>
<dbReference type="GO" id="GO:0006508">
    <property type="term" value="P:proteolysis"/>
    <property type="evidence" value="ECO:0007669"/>
    <property type="project" value="InterPro"/>
</dbReference>
<dbReference type="InterPro" id="IPR006199">
    <property type="entry name" value="LexA_DNA-bd_dom"/>
</dbReference>
<dbReference type="InterPro" id="IPR036388">
    <property type="entry name" value="WH-like_DNA-bd_sf"/>
</dbReference>
<dbReference type="Proteomes" id="UP000198718">
    <property type="component" value="Unassembled WGS sequence"/>
</dbReference>
<evidence type="ECO:0000313" key="2">
    <source>
        <dbReference type="EMBL" id="SDL21182.1"/>
    </source>
</evidence>
<reference evidence="2 3" key="1">
    <citation type="submission" date="2016-10" db="EMBL/GenBank/DDBJ databases">
        <authorList>
            <person name="de Groot N.N."/>
        </authorList>
    </citation>
    <scope>NUCLEOTIDE SEQUENCE [LARGE SCALE GENOMIC DNA]</scope>
    <source>
        <strain evidence="2 3">DSM 18346</strain>
    </source>
</reference>
<dbReference type="InterPro" id="IPR036390">
    <property type="entry name" value="WH_DNA-bd_sf"/>
</dbReference>
<dbReference type="Pfam" id="PF01726">
    <property type="entry name" value="LexA_DNA_bind"/>
    <property type="match status" value="1"/>
</dbReference>